<dbReference type="CDD" id="cd00590">
    <property type="entry name" value="RRM_SF"/>
    <property type="match status" value="1"/>
</dbReference>
<dbReference type="GO" id="GO:1990904">
    <property type="term" value="C:ribonucleoprotein complex"/>
    <property type="evidence" value="ECO:0007669"/>
    <property type="project" value="TreeGrafter"/>
</dbReference>
<gene>
    <name evidence="4" type="ORF">GQ43DRAFT_343124</name>
</gene>
<feature type="region of interest" description="Disordered" evidence="2">
    <location>
        <begin position="1"/>
        <end position="169"/>
    </location>
</feature>
<dbReference type="InterPro" id="IPR012677">
    <property type="entry name" value="Nucleotide-bd_a/b_plait_sf"/>
</dbReference>
<feature type="non-terminal residue" evidence="4">
    <location>
        <position position="285"/>
    </location>
</feature>
<feature type="compositionally biased region" description="Gly residues" evidence="2">
    <location>
        <begin position="252"/>
        <end position="277"/>
    </location>
</feature>
<sequence length="285" mass="29326">PEAVETAQTEEAPADAATSTEEASAKEPEQPAAEEVVQPEIPKEPVPTPAATAPKPAAPAATPAAPPKPAAPRTWASLAASAHKVATPNVTASVTPQAPAQQKAAAPAPAPSQPAATPAAQTTTPAREQSPATSQGEAAGWQTAGAGHKKEQSRVQNQIPAGEPDNKRAYIKNVFPQIEEAAMRSVLSKFGEIEYLDISRPKNCAFVDFKTSAGFQNAVSNNPHTINGVEVRVEERRTRPASFAPFPRGGRGRGGPVGGQPRGGFQARGGRGGGMRGGRPAAQEA</sequence>
<dbReference type="GO" id="GO:1990861">
    <property type="term" value="C:Ubp3-Bre5 deubiquitination complex"/>
    <property type="evidence" value="ECO:0007669"/>
    <property type="project" value="TreeGrafter"/>
</dbReference>
<feature type="compositionally biased region" description="Low complexity" evidence="2">
    <location>
        <begin position="95"/>
        <end position="126"/>
    </location>
</feature>
<evidence type="ECO:0000313" key="4">
    <source>
        <dbReference type="EMBL" id="KAF2197821.1"/>
    </source>
</evidence>
<reference evidence="4" key="1">
    <citation type="journal article" date="2020" name="Stud. Mycol.">
        <title>101 Dothideomycetes genomes: a test case for predicting lifestyles and emergence of pathogens.</title>
        <authorList>
            <person name="Haridas S."/>
            <person name="Albert R."/>
            <person name="Binder M."/>
            <person name="Bloem J."/>
            <person name="Labutti K."/>
            <person name="Salamov A."/>
            <person name="Andreopoulos B."/>
            <person name="Baker S."/>
            <person name="Barry K."/>
            <person name="Bills G."/>
            <person name="Bluhm B."/>
            <person name="Cannon C."/>
            <person name="Castanera R."/>
            <person name="Culley D."/>
            <person name="Daum C."/>
            <person name="Ezra D."/>
            <person name="Gonzalez J."/>
            <person name="Henrissat B."/>
            <person name="Kuo A."/>
            <person name="Liang C."/>
            <person name="Lipzen A."/>
            <person name="Lutzoni F."/>
            <person name="Magnuson J."/>
            <person name="Mondo S."/>
            <person name="Nolan M."/>
            <person name="Ohm R."/>
            <person name="Pangilinan J."/>
            <person name="Park H.-J."/>
            <person name="Ramirez L."/>
            <person name="Alfaro M."/>
            <person name="Sun H."/>
            <person name="Tritt A."/>
            <person name="Yoshinaga Y."/>
            <person name="Zwiers L.-H."/>
            <person name="Turgeon B."/>
            <person name="Goodwin S."/>
            <person name="Spatafora J."/>
            <person name="Crous P."/>
            <person name="Grigoriev I."/>
        </authorList>
    </citation>
    <scope>NUCLEOTIDE SEQUENCE</scope>
    <source>
        <strain evidence="4">ATCC 74209</strain>
    </source>
</reference>
<name>A0A9P4JE84_9PLEO</name>
<dbReference type="OrthoDB" id="339151at2759"/>
<evidence type="ECO:0000256" key="2">
    <source>
        <dbReference type="SAM" id="MobiDB-lite"/>
    </source>
</evidence>
<keyword evidence="5" id="KW-1185">Reference proteome</keyword>
<dbReference type="AlphaFoldDB" id="A0A9P4JE84"/>
<dbReference type="Pfam" id="PF00076">
    <property type="entry name" value="RRM_1"/>
    <property type="match status" value="1"/>
</dbReference>
<dbReference type="Gene3D" id="3.30.70.330">
    <property type="match status" value="1"/>
</dbReference>
<dbReference type="GO" id="GO:0034517">
    <property type="term" value="P:ribophagy"/>
    <property type="evidence" value="ECO:0007669"/>
    <property type="project" value="TreeGrafter"/>
</dbReference>
<organism evidence="4 5">
    <name type="scientific">Delitschia confertaspora ATCC 74209</name>
    <dbReference type="NCBI Taxonomy" id="1513339"/>
    <lineage>
        <taxon>Eukaryota</taxon>
        <taxon>Fungi</taxon>
        <taxon>Dikarya</taxon>
        <taxon>Ascomycota</taxon>
        <taxon>Pezizomycotina</taxon>
        <taxon>Dothideomycetes</taxon>
        <taxon>Pleosporomycetidae</taxon>
        <taxon>Pleosporales</taxon>
        <taxon>Delitschiaceae</taxon>
        <taxon>Delitschia</taxon>
    </lineage>
</organism>
<proteinExistence type="predicted"/>
<dbReference type="PANTHER" id="PTHR10693:SF20">
    <property type="entry name" value="AT27578P"/>
    <property type="match status" value="1"/>
</dbReference>
<feature type="compositionally biased region" description="Low complexity" evidence="2">
    <location>
        <begin position="49"/>
        <end position="63"/>
    </location>
</feature>
<dbReference type="PANTHER" id="PTHR10693">
    <property type="entry name" value="RAS GTPASE-ACTIVATING PROTEIN-BINDING PROTEIN"/>
    <property type="match status" value="1"/>
</dbReference>
<dbReference type="PROSITE" id="PS50102">
    <property type="entry name" value="RRM"/>
    <property type="match status" value="1"/>
</dbReference>
<dbReference type="SUPFAM" id="SSF54928">
    <property type="entry name" value="RNA-binding domain, RBD"/>
    <property type="match status" value="1"/>
</dbReference>
<comment type="caution">
    <text evidence="4">The sequence shown here is derived from an EMBL/GenBank/DDBJ whole genome shotgun (WGS) entry which is preliminary data.</text>
</comment>
<dbReference type="GO" id="GO:0003729">
    <property type="term" value="F:mRNA binding"/>
    <property type="evidence" value="ECO:0007669"/>
    <property type="project" value="TreeGrafter"/>
</dbReference>
<feature type="domain" description="RRM" evidence="3">
    <location>
        <begin position="167"/>
        <end position="238"/>
    </location>
</feature>
<evidence type="ECO:0000313" key="5">
    <source>
        <dbReference type="Proteomes" id="UP000799536"/>
    </source>
</evidence>
<feature type="compositionally biased region" description="Low complexity" evidence="2">
    <location>
        <begin position="10"/>
        <end position="22"/>
    </location>
</feature>
<dbReference type="Proteomes" id="UP000799536">
    <property type="component" value="Unassembled WGS sequence"/>
</dbReference>
<evidence type="ECO:0000256" key="1">
    <source>
        <dbReference type="PROSITE-ProRule" id="PRU00176"/>
    </source>
</evidence>
<dbReference type="InterPro" id="IPR035979">
    <property type="entry name" value="RBD_domain_sf"/>
</dbReference>
<accession>A0A9P4JE84</accession>
<dbReference type="GO" id="GO:0016579">
    <property type="term" value="P:protein deubiquitination"/>
    <property type="evidence" value="ECO:0007669"/>
    <property type="project" value="TreeGrafter"/>
</dbReference>
<dbReference type="InterPro" id="IPR000504">
    <property type="entry name" value="RRM_dom"/>
</dbReference>
<protein>
    <submittedName>
        <fullName evidence="4">RNA-binding domain-containing protein</fullName>
    </submittedName>
</protein>
<feature type="region of interest" description="Disordered" evidence="2">
    <location>
        <begin position="241"/>
        <end position="285"/>
    </location>
</feature>
<evidence type="ECO:0000259" key="3">
    <source>
        <dbReference type="PROSITE" id="PS50102"/>
    </source>
</evidence>
<dbReference type="EMBL" id="ML994195">
    <property type="protein sequence ID" value="KAF2197821.1"/>
    <property type="molecule type" value="Genomic_DNA"/>
</dbReference>
<dbReference type="SMART" id="SM00360">
    <property type="entry name" value="RRM"/>
    <property type="match status" value="1"/>
</dbReference>
<dbReference type="InterPro" id="IPR039539">
    <property type="entry name" value="Ras_GTPase_bind_prot"/>
</dbReference>
<dbReference type="GO" id="GO:0005829">
    <property type="term" value="C:cytosol"/>
    <property type="evidence" value="ECO:0007669"/>
    <property type="project" value="TreeGrafter"/>
</dbReference>
<keyword evidence="1" id="KW-0694">RNA-binding</keyword>
<feature type="non-terminal residue" evidence="4">
    <location>
        <position position="1"/>
    </location>
</feature>